<name>A0A2P8EG50_9ACTN</name>
<dbReference type="OrthoDB" id="3768405at2"/>
<evidence type="ECO:0000313" key="2">
    <source>
        <dbReference type="EMBL" id="PSL08430.1"/>
    </source>
</evidence>
<dbReference type="RefSeq" id="WP_106535482.1">
    <property type="nucleotide sequence ID" value="NZ_ML142897.1"/>
</dbReference>
<dbReference type="EMBL" id="PYGE01000001">
    <property type="protein sequence ID" value="PSL08430.1"/>
    <property type="molecule type" value="Genomic_DNA"/>
</dbReference>
<keyword evidence="2" id="KW-0647">Proteasome</keyword>
<organism evidence="2 3">
    <name type="scientific">Haloactinopolyspora alba</name>
    <dbReference type="NCBI Taxonomy" id="648780"/>
    <lineage>
        <taxon>Bacteria</taxon>
        <taxon>Bacillati</taxon>
        <taxon>Actinomycetota</taxon>
        <taxon>Actinomycetes</taxon>
        <taxon>Jiangellales</taxon>
        <taxon>Jiangellaceae</taxon>
        <taxon>Haloactinopolyspora</taxon>
    </lineage>
</organism>
<gene>
    <name evidence="2" type="ORF">CLV30_101402</name>
</gene>
<sequence>MTGTPRYVQRFDRVTRALNQLALHAGGLPVAQLAEQVDVDAETLRNELRAYYRADVDPAFAPSVLGQTSKLRFHDADGEDVEPALAEFVSAQPRPTEDVGADYVTVGELANIYRAGQSLLAVEPDNDALDGALKALTATVLSGIGGGRSVWLAELAQTVGDALRRGRRIRVTYARTWRPGLREHVLEPYRLIKTRRGWELDAGIADTDHVGTFLLSGVRDAEVLDETFERPDDYEARIAANRHERVVDLVVPQDVRWAVERFAESVEVVHEDTESIRMRAYLLEPVEQRLGLLLVVAGPEAFVYDPPGLRDAGIDLARDLLAHHQDTPGTNRHRSVR</sequence>
<dbReference type="PROSITE" id="PS52050">
    <property type="entry name" value="WYL"/>
    <property type="match status" value="1"/>
</dbReference>
<reference evidence="2 3" key="1">
    <citation type="submission" date="2018-03" db="EMBL/GenBank/DDBJ databases">
        <title>Genomic Encyclopedia of Archaeal and Bacterial Type Strains, Phase II (KMG-II): from individual species to whole genera.</title>
        <authorList>
            <person name="Goeker M."/>
        </authorList>
    </citation>
    <scope>NUCLEOTIDE SEQUENCE [LARGE SCALE GENOMIC DNA]</scope>
    <source>
        <strain evidence="2 3">DSM 45211</strain>
    </source>
</reference>
<keyword evidence="3" id="KW-1185">Reference proteome</keyword>
<dbReference type="InterPro" id="IPR026881">
    <property type="entry name" value="WYL_dom"/>
</dbReference>
<dbReference type="Proteomes" id="UP000243528">
    <property type="component" value="Unassembled WGS sequence"/>
</dbReference>
<dbReference type="AlphaFoldDB" id="A0A2P8EG50"/>
<protein>
    <submittedName>
        <fullName evidence="2">Proteasome accessory factor C</fullName>
    </submittedName>
</protein>
<evidence type="ECO:0000313" key="3">
    <source>
        <dbReference type="Proteomes" id="UP000243528"/>
    </source>
</evidence>
<dbReference type="GO" id="GO:0000502">
    <property type="term" value="C:proteasome complex"/>
    <property type="evidence" value="ECO:0007669"/>
    <property type="project" value="UniProtKB-KW"/>
</dbReference>
<accession>A0A2P8EG50</accession>
<proteinExistence type="predicted"/>
<dbReference type="PANTHER" id="PTHR34580:SF1">
    <property type="entry name" value="PROTEIN PAFC"/>
    <property type="match status" value="1"/>
</dbReference>
<evidence type="ECO:0000259" key="1">
    <source>
        <dbReference type="Pfam" id="PF13280"/>
    </source>
</evidence>
<dbReference type="Pfam" id="PF13280">
    <property type="entry name" value="WYL"/>
    <property type="match status" value="1"/>
</dbReference>
<comment type="caution">
    <text evidence="2">The sequence shown here is derived from an EMBL/GenBank/DDBJ whole genome shotgun (WGS) entry which is preliminary data.</text>
</comment>
<dbReference type="PANTHER" id="PTHR34580">
    <property type="match status" value="1"/>
</dbReference>
<feature type="domain" description="WYL" evidence="1">
    <location>
        <begin position="156"/>
        <end position="223"/>
    </location>
</feature>
<dbReference type="InterPro" id="IPR051534">
    <property type="entry name" value="CBASS_pafABC_assoc_protein"/>
</dbReference>